<accession>A0A4R4RV52</accession>
<organism evidence="3 4">
    <name type="scientific">Jiangella ureilytica</name>
    <dbReference type="NCBI Taxonomy" id="2530374"/>
    <lineage>
        <taxon>Bacteria</taxon>
        <taxon>Bacillati</taxon>
        <taxon>Actinomycetota</taxon>
        <taxon>Actinomycetes</taxon>
        <taxon>Jiangellales</taxon>
        <taxon>Jiangellaceae</taxon>
        <taxon>Jiangella</taxon>
    </lineage>
</organism>
<dbReference type="GO" id="GO:0003700">
    <property type="term" value="F:DNA-binding transcription factor activity"/>
    <property type="evidence" value="ECO:0007669"/>
    <property type="project" value="InterPro"/>
</dbReference>
<dbReference type="SUPFAM" id="SSF46955">
    <property type="entry name" value="Putative DNA-binding domain"/>
    <property type="match status" value="1"/>
</dbReference>
<evidence type="ECO:0000259" key="2">
    <source>
        <dbReference type="PROSITE" id="PS50937"/>
    </source>
</evidence>
<dbReference type="PANTHER" id="PTHR30204">
    <property type="entry name" value="REDOX-CYCLING DRUG-SENSING TRANSCRIPTIONAL ACTIVATOR SOXR"/>
    <property type="match status" value="1"/>
</dbReference>
<keyword evidence="4" id="KW-1185">Reference proteome</keyword>
<dbReference type="InterPro" id="IPR047057">
    <property type="entry name" value="MerR_fam"/>
</dbReference>
<reference evidence="3 4" key="1">
    <citation type="submission" date="2019-02" db="EMBL/GenBank/DDBJ databases">
        <title>Draft genome sequences of novel Actinobacteria.</title>
        <authorList>
            <person name="Sahin N."/>
            <person name="Ay H."/>
            <person name="Saygin H."/>
        </authorList>
    </citation>
    <scope>NUCLEOTIDE SEQUENCE [LARGE SCALE GENOMIC DNA]</scope>
    <source>
        <strain evidence="3 4">KC603</strain>
    </source>
</reference>
<dbReference type="RefSeq" id="WP_131980021.1">
    <property type="nucleotide sequence ID" value="NZ_SMKL01000008.1"/>
</dbReference>
<dbReference type="Gene3D" id="1.10.1660.10">
    <property type="match status" value="1"/>
</dbReference>
<protein>
    <submittedName>
        <fullName evidence="3">MerR family transcriptional regulator</fullName>
    </submittedName>
</protein>
<proteinExistence type="predicted"/>
<dbReference type="InterPro" id="IPR009061">
    <property type="entry name" value="DNA-bd_dom_put_sf"/>
</dbReference>
<dbReference type="CDD" id="cd01282">
    <property type="entry name" value="HTH_MerR-like_sg3"/>
    <property type="match status" value="1"/>
</dbReference>
<evidence type="ECO:0000256" key="1">
    <source>
        <dbReference type="ARBA" id="ARBA00023125"/>
    </source>
</evidence>
<gene>
    <name evidence="3" type="ORF">E1212_05155</name>
</gene>
<dbReference type="InterPro" id="IPR000551">
    <property type="entry name" value="MerR-type_HTH_dom"/>
</dbReference>
<dbReference type="PRINTS" id="PR00040">
    <property type="entry name" value="HTHMERR"/>
</dbReference>
<keyword evidence="1" id="KW-0238">DNA-binding</keyword>
<dbReference type="PROSITE" id="PS50937">
    <property type="entry name" value="HTH_MERR_2"/>
    <property type="match status" value="1"/>
</dbReference>
<dbReference type="Pfam" id="PF13411">
    <property type="entry name" value="MerR_1"/>
    <property type="match status" value="1"/>
</dbReference>
<sequence>MRIGELARRTGATERALRYYEEQGLLTPARLPSGYRDYAPSDVETVGHVRSLLAAGLPSHLIADLLPCMVDTGDGLMPGCRSMLPPLEAERDRITAAIDALDTARTLLTELIDRTPEDDSEYEAWVARHAASVPA</sequence>
<dbReference type="SMART" id="SM00422">
    <property type="entry name" value="HTH_MERR"/>
    <property type="match status" value="1"/>
</dbReference>
<dbReference type="OrthoDB" id="4567915at2"/>
<dbReference type="PANTHER" id="PTHR30204:SF97">
    <property type="entry name" value="MERR FAMILY REGULATORY PROTEIN"/>
    <property type="match status" value="1"/>
</dbReference>
<evidence type="ECO:0000313" key="3">
    <source>
        <dbReference type="EMBL" id="TDC53564.1"/>
    </source>
</evidence>
<dbReference type="GO" id="GO:0003677">
    <property type="term" value="F:DNA binding"/>
    <property type="evidence" value="ECO:0007669"/>
    <property type="project" value="UniProtKB-KW"/>
</dbReference>
<feature type="domain" description="HTH merR-type" evidence="2">
    <location>
        <begin position="1"/>
        <end position="68"/>
    </location>
</feature>
<dbReference type="EMBL" id="SMKL01000008">
    <property type="protein sequence ID" value="TDC53564.1"/>
    <property type="molecule type" value="Genomic_DNA"/>
</dbReference>
<evidence type="ECO:0000313" key="4">
    <source>
        <dbReference type="Proteomes" id="UP000295621"/>
    </source>
</evidence>
<dbReference type="Proteomes" id="UP000295621">
    <property type="component" value="Unassembled WGS sequence"/>
</dbReference>
<dbReference type="AlphaFoldDB" id="A0A4R4RV52"/>
<name>A0A4R4RV52_9ACTN</name>
<comment type="caution">
    <text evidence="3">The sequence shown here is derived from an EMBL/GenBank/DDBJ whole genome shotgun (WGS) entry which is preliminary data.</text>
</comment>